<evidence type="ECO:0000256" key="4">
    <source>
        <dbReference type="ARBA" id="ARBA00022692"/>
    </source>
</evidence>
<comment type="similarity">
    <text evidence="2">Belongs to the G-protein coupled receptor 1 family.</text>
</comment>
<evidence type="ECO:0000256" key="1">
    <source>
        <dbReference type="ARBA" id="ARBA00004651"/>
    </source>
</evidence>
<reference evidence="11" key="2">
    <citation type="submission" date="2021-09" db="EMBL/GenBank/DDBJ databases">
        <authorList>
            <person name="Jia N."/>
            <person name="Wang J."/>
            <person name="Shi W."/>
            <person name="Du L."/>
            <person name="Sun Y."/>
            <person name="Zhan W."/>
            <person name="Jiang J."/>
            <person name="Wang Q."/>
            <person name="Zhang B."/>
            <person name="Ji P."/>
            <person name="Sakyi L.B."/>
            <person name="Cui X."/>
            <person name="Yuan T."/>
            <person name="Jiang B."/>
            <person name="Yang W."/>
            <person name="Lam T.T.-Y."/>
            <person name="Chang Q."/>
            <person name="Ding S."/>
            <person name="Wang X."/>
            <person name="Zhu J."/>
            <person name="Ruan X."/>
            <person name="Zhao L."/>
            <person name="Wei J."/>
            <person name="Que T."/>
            <person name="Du C."/>
            <person name="Cheng J."/>
            <person name="Dai P."/>
            <person name="Han X."/>
            <person name="Huang E."/>
            <person name="Gao Y."/>
            <person name="Liu J."/>
            <person name="Shao H."/>
            <person name="Ye R."/>
            <person name="Li L."/>
            <person name="Wei W."/>
            <person name="Wang X."/>
            <person name="Wang C."/>
            <person name="Huo Q."/>
            <person name="Li W."/>
            <person name="Guo W."/>
            <person name="Chen H."/>
            <person name="Chen S."/>
            <person name="Zhou L."/>
            <person name="Zhou L."/>
            <person name="Ni X."/>
            <person name="Tian J."/>
            <person name="Zhou Y."/>
            <person name="Sheng Y."/>
            <person name="Liu T."/>
            <person name="Pan Y."/>
            <person name="Xia L."/>
            <person name="Li J."/>
            <person name="Zhao F."/>
            <person name="Cao W."/>
        </authorList>
    </citation>
    <scope>NUCLEOTIDE SEQUENCE</scope>
    <source>
        <strain evidence="11">Rsan-2018</strain>
        <tissue evidence="11">Larvae</tissue>
    </source>
</reference>
<protein>
    <recommendedName>
        <fullName evidence="10">G-protein coupled receptors family 1 profile domain-containing protein</fullName>
    </recommendedName>
</protein>
<name>A0A9D4QES8_RHISA</name>
<dbReference type="EMBL" id="JABSTV010001245">
    <property type="protein sequence ID" value="KAH7981612.1"/>
    <property type="molecule type" value="Genomic_DNA"/>
</dbReference>
<dbReference type="GO" id="GO:0004995">
    <property type="term" value="F:tachykinin receptor activity"/>
    <property type="evidence" value="ECO:0007669"/>
    <property type="project" value="InterPro"/>
</dbReference>
<dbReference type="PANTHER" id="PTHR46925:SF2">
    <property type="entry name" value="G-PROTEIN COUPLED RECEPTOR TKR-1-RELATED"/>
    <property type="match status" value="1"/>
</dbReference>
<gene>
    <name evidence="11" type="ORF">HPB52_000216</name>
</gene>
<organism evidence="11 12">
    <name type="scientific">Rhipicephalus sanguineus</name>
    <name type="common">Brown dog tick</name>
    <name type="synonym">Ixodes sanguineus</name>
    <dbReference type="NCBI Taxonomy" id="34632"/>
    <lineage>
        <taxon>Eukaryota</taxon>
        <taxon>Metazoa</taxon>
        <taxon>Ecdysozoa</taxon>
        <taxon>Arthropoda</taxon>
        <taxon>Chelicerata</taxon>
        <taxon>Arachnida</taxon>
        <taxon>Acari</taxon>
        <taxon>Parasitiformes</taxon>
        <taxon>Ixodida</taxon>
        <taxon>Ixodoidea</taxon>
        <taxon>Ixodidae</taxon>
        <taxon>Rhipicephalinae</taxon>
        <taxon>Rhipicephalus</taxon>
        <taxon>Rhipicephalus</taxon>
    </lineage>
</organism>
<evidence type="ECO:0000256" key="7">
    <source>
        <dbReference type="ARBA" id="ARBA00023136"/>
    </source>
</evidence>
<evidence type="ECO:0000256" key="3">
    <source>
        <dbReference type="ARBA" id="ARBA00022475"/>
    </source>
</evidence>
<keyword evidence="3" id="KW-1003">Cell membrane</keyword>
<evidence type="ECO:0000256" key="2">
    <source>
        <dbReference type="ARBA" id="ARBA00010663"/>
    </source>
</evidence>
<keyword evidence="9" id="KW-0807">Transducer</keyword>
<dbReference type="Proteomes" id="UP000821837">
    <property type="component" value="Chromosome 1"/>
</dbReference>
<dbReference type="Pfam" id="PF00001">
    <property type="entry name" value="7tm_1"/>
    <property type="match status" value="1"/>
</dbReference>
<dbReference type="PANTHER" id="PTHR46925">
    <property type="entry name" value="G-PROTEIN COUPLED RECEPTOR TKR-1-RELATED"/>
    <property type="match status" value="1"/>
</dbReference>
<evidence type="ECO:0000256" key="8">
    <source>
        <dbReference type="ARBA" id="ARBA00023170"/>
    </source>
</evidence>
<evidence type="ECO:0000313" key="12">
    <source>
        <dbReference type="Proteomes" id="UP000821837"/>
    </source>
</evidence>
<keyword evidence="12" id="KW-1185">Reference proteome</keyword>
<reference evidence="11" key="1">
    <citation type="journal article" date="2020" name="Cell">
        <title>Large-Scale Comparative Analyses of Tick Genomes Elucidate Their Genetic Diversity and Vector Capacities.</title>
        <authorList>
            <consortium name="Tick Genome and Microbiome Consortium (TIGMIC)"/>
            <person name="Jia N."/>
            <person name="Wang J."/>
            <person name="Shi W."/>
            <person name="Du L."/>
            <person name="Sun Y."/>
            <person name="Zhan W."/>
            <person name="Jiang J.F."/>
            <person name="Wang Q."/>
            <person name="Zhang B."/>
            <person name="Ji P."/>
            <person name="Bell-Sakyi L."/>
            <person name="Cui X.M."/>
            <person name="Yuan T.T."/>
            <person name="Jiang B.G."/>
            <person name="Yang W.F."/>
            <person name="Lam T.T."/>
            <person name="Chang Q.C."/>
            <person name="Ding S.J."/>
            <person name="Wang X.J."/>
            <person name="Zhu J.G."/>
            <person name="Ruan X.D."/>
            <person name="Zhao L."/>
            <person name="Wei J.T."/>
            <person name="Ye R.Z."/>
            <person name="Que T.C."/>
            <person name="Du C.H."/>
            <person name="Zhou Y.H."/>
            <person name="Cheng J.X."/>
            <person name="Dai P.F."/>
            <person name="Guo W.B."/>
            <person name="Han X.H."/>
            <person name="Huang E.J."/>
            <person name="Li L.F."/>
            <person name="Wei W."/>
            <person name="Gao Y.C."/>
            <person name="Liu J.Z."/>
            <person name="Shao H.Z."/>
            <person name="Wang X."/>
            <person name="Wang C.C."/>
            <person name="Yang T.C."/>
            <person name="Huo Q.B."/>
            <person name="Li W."/>
            <person name="Chen H.Y."/>
            <person name="Chen S.E."/>
            <person name="Zhou L.G."/>
            <person name="Ni X.B."/>
            <person name="Tian J.H."/>
            <person name="Sheng Y."/>
            <person name="Liu T."/>
            <person name="Pan Y.S."/>
            <person name="Xia L.Y."/>
            <person name="Li J."/>
            <person name="Zhao F."/>
            <person name="Cao W.C."/>
        </authorList>
    </citation>
    <scope>NUCLEOTIDE SEQUENCE</scope>
    <source>
        <strain evidence="11">Rsan-2018</strain>
    </source>
</reference>
<comment type="caution">
    <text evidence="11">The sequence shown here is derived from an EMBL/GenBank/DDBJ whole genome shotgun (WGS) entry which is preliminary data.</text>
</comment>
<evidence type="ECO:0000256" key="9">
    <source>
        <dbReference type="ARBA" id="ARBA00023224"/>
    </source>
</evidence>
<accession>A0A9D4QES8</accession>
<proteinExistence type="inferred from homology"/>
<keyword evidence="5" id="KW-1133">Transmembrane helix</keyword>
<keyword evidence="7" id="KW-0472">Membrane</keyword>
<dbReference type="InterPro" id="IPR000276">
    <property type="entry name" value="GPCR_Rhodpsn"/>
</dbReference>
<dbReference type="GO" id="GO:0005886">
    <property type="term" value="C:plasma membrane"/>
    <property type="evidence" value="ECO:0007669"/>
    <property type="project" value="UniProtKB-SubCell"/>
</dbReference>
<dbReference type="VEuPathDB" id="VectorBase:RSAN_052920"/>
<keyword evidence="8" id="KW-0675">Receptor</keyword>
<evidence type="ECO:0000256" key="5">
    <source>
        <dbReference type="ARBA" id="ARBA00022989"/>
    </source>
</evidence>
<feature type="domain" description="G-protein coupled receptors family 1 profile" evidence="10">
    <location>
        <begin position="1"/>
        <end position="83"/>
    </location>
</feature>
<sequence length="83" mass="9513">MTRLSPVLQRMYFAIVHPLCARLSRWRSVAIIGALWSCSALLSLPPLLYSRTRSYRYADGSVRTVCILVWPDGPPYTSYDDYV</sequence>
<keyword evidence="4" id="KW-0812">Transmembrane</keyword>
<comment type="subcellular location">
    <subcellularLocation>
        <location evidence="1">Cell membrane</location>
        <topology evidence="1">Multi-pass membrane protein</topology>
    </subcellularLocation>
</comment>
<dbReference type="SUPFAM" id="SSF81321">
    <property type="entry name" value="Family A G protein-coupled receptor-like"/>
    <property type="match status" value="1"/>
</dbReference>
<dbReference type="AlphaFoldDB" id="A0A9D4QES8"/>
<evidence type="ECO:0000313" key="11">
    <source>
        <dbReference type="EMBL" id="KAH7981612.1"/>
    </source>
</evidence>
<evidence type="ECO:0000259" key="10">
    <source>
        <dbReference type="PROSITE" id="PS50262"/>
    </source>
</evidence>
<dbReference type="InterPro" id="IPR017452">
    <property type="entry name" value="GPCR_Rhodpsn_7TM"/>
</dbReference>
<evidence type="ECO:0000256" key="6">
    <source>
        <dbReference type="ARBA" id="ARBA00023040"/>
    </source>
</evidence>
<dbReference type="Gene3D" id="1.20.1070.10">
    <property type="entry name" value="Rhodopsin 7-helix transmembrane proteins"/>
    <property type="match status" value="1"/>
</dbReference>
<dbReference type="InterPro" id="IPR001681">
    <property type="entry name" value="Neurokn_rcpt"/>
</dbReference>
<keyword evidence="6" id="KW-0297">G-protein coupled receptor</keyword>
<dbReference type="PROSITE" id="PS50262">
    <property type="entry name" value="G_PROTEIN_RECEP_F1_2"/>
    <property type="match status" value="1"/>
</dbReference>